<dbReference type="GO" id="GO:0005634">
    <property type="term" value="C:nucleus"/>
    <property type="evidence" value="ECO:0007669"/>
    <property type="project" value="UniProtKB-SubCell"/>
</dbReference>
<accession>A0A7M5UVX4</accession>
<feature type="compositionally biased region" description="Low complexity" evidence="8">
    <location>
        <begin position="815"/>
        <end position="842"/>
    </location>
</feature>
<feature type="compositionally biased region" description="Acidic residues" evidence="8">
    <location>
        <begin position="721"/>
        <end position="730"/>
    </location>
</feature>
<name>A0A7M5UVX4_9CNID</name>
<dbReference type="PANTHER" id="PTHR24376">
    <property type="entry name" value="ZINC FINGER PROTEIN"/>
    <property type="match status" value="1"/>
</dbReference>
<proteinExistence type="predicted"/>
<keyword evidence="5" id="KW-0862">Zinc</keyword>
<dbReference type="GO" id="GO:0001228">
    <property type="term" value="F:DNA-binding transcription activator activity, RNA polymerase II-specific"/>
    <property type="evidence" value="ECO:0007669"/>
    <property type="project" value="TreeGrafter"/>
</dbReference>
<feature type="compositionally biased region" description="Basic and acidic residues" evidence="8">
    <location>
        <begin position="1004"/>
        <end position="1027"/>
    </location>
</feature>
<dbReference type="PANTHER" id="PTHR24376:SF216">
    <property type="entry name" value="ZINC FINGER PROTEIN 420-LIKE"/>
    <property type="match status" value="1"/>
</dbReference>
<dbReference type="PROSITE" id="PS50157">
    <property type="entry name" value="ZINC_FINGER_C2H2_2"/>
    <property type="match status" value="5"/>
</dbReference>
<feature type="compositionally biased region" description="Basic residues" evidence="8">
    <location>
        <begin position="1395"/>
        <end position="1404"/>
    </location>
</feature>
<keyword evidence="11" id="KW-1185">Reference proteome</keyword>
<organism evidence="10 11">
    <name type="scientific">Clytia hemisphaerica</name>
    <dbReference type="NCBI Taxonomy" id="252671"/>
    <lineage>
        <taxon>Eukaryota</taxon>
        <taxon>Metazoa</taxon>
        <taxon>Cnidaria</taxon>
        <taxon>Hydrozoa</taxon>
        <taxon>Hydroidolina</taxon>
        <taxon>Leptothecata</taxon>
        <taxon>Obeliida</taxon>
        <taxon>Clytiidae</taxon>
        <taxon>Clytia</taxon>
    </lineage>
</organism>
<dbReference type="Pfam" id="PF00096">
    <property type="entry name" value="zf-C2H2"/>
    <property type="match status" value="1"/>
</dbReference>
<feature type="compositionally biased region" description="Basic and acidic residues" evidence="8">
    <location>
        <begin position="908"/>
        <end position="927"/>
    </location>
</feature>
<dbReference type="InterPro" id="IPR013087">
    <property type="entry name" value="Znf_C2H2_type"/>
</dbReference>
<evidence type="ECO:0000256" key="7">
    <source>
        <dbReference type="PROSITE-ProRule" id="PRU00042"/>
    </source>
</evidence>
<dbReference type="PROSITE" id="PS00028">
    <property type="entry name" value="ZINC_FINGER_C2H2_1"/>
    <property type="match status" value="8"/>
</dbReference>
<reference evidence="10" key="1">
    <citation type="submission" date="2021-01" db="UniProtKB">
        <authorList>
            <consortium name="EnsemblMetazoa"/>
        </authorList>
    </citation>
    <scope>IDENTIFICATION</scope>
</reference>
<sequence>NLKALPPSPCHQSNHLPAKHLQPGNQTENDLSFTISMPALNKLSSDFAPSVLKPKKELRCFFCNKAWRSPKLLESHQEMCQRRAMKFKKKAVLKKVRSIIVKSRLVKPKKPKPPPKILPFQCPKCSDRFVSNQTLEMHMKFDHRPRPTCSNCQKVFDCKRKLLEHEHSEEDKLFIKQSLGVVDILCPNKVLTCDKCENYFTTADLLREHKHMVKKRNPLPLLITNKKEDVRTEKITFKVCVKNVPEVVINRVKLPPGDNNCPHCGKVFQNDARLHQHGMFCHAIHGRRKKPVSKSPKTDTVCSQCNVDFKTSKKLIKHTLFFHRVKTKSSSSKDISCKTCKKTFLSKNHYQKHFKQHGSPNICPLCTRFKHFETAEFLRWHVSLVHRKKYCFICRKTYLPQSTHKCKLPRLPKNRTTKNIIKEEPALQEDPTLELVTIPDDVKPVLTPYRDGSFPCTECEEKFTREIYLLEHLVSHTDLTPYKCEYCQKTFTDLTIFTSHLRTAHRPLDESSPYSLCSLKSHLKKELNIVNCQLCAQLFMGNEALEKHSKEQHPDLITNDQILFSFDRKGRKAISNYLVHVDCEIKLNGLKTEEENIEIRSSGPPLEKLLTIIETVDLVEPVGHSTSPQKELISENTDTEQEIISAEEIAQSFLLPLSIESEPVEEIEIPQDKPKGVSTRSTEVVTDDKTGILDKLKHLKKTRSKSLNCLSLKNEVVNIVDSDDDDADQEGETKQDQTTSETLPKASPSETQDQKTSETVPKASPSETQDQKTSETLPKASPSETQDQKTSETDQETSETVPKASPSEKQDLTNDQPQQCQSQKDQSTPDSISKTMSSSSETGDLYVNQPPQLQSEKNRSTSDLTAEANNLPFDIRESSHDEPLKRQRGRPPSQSDSTSPKKRAKRNRNQDKDCVADNVKISDEAKVVEYGLRRRKRLPEVITLSSDTEDERPITCVSMVTKSPGINDTSPKKKRGRPRKDSMNNSDRVLSPLVNDVVSPSSSDQKKLGSTRKSDATGGEETTRESDNNVVVIGKKKRGRPRKSETVGNTGDVPTKKKKKGRKRFFNLYPDEDEQLPSMVDMNRVPDLKAPNYVPDHSDHVNGFLHHDRLGTNGFLTDTIDCNSDVKKRRSLPMPILPAPTPLVKPTCLQRFDHQREPIQTKRNHVVDRNSGFAPIRKSDAFQLASYAQHDRLEKRVAALRQKKSPTSLPSTFQIQNPPTAQPTIQMIQPPIYPKCDKCNINFLDNEMLKRHMECHSLINSDGTNTPKNPHSNAQPPSHSNAQPPSHSNAQPSSHSNAQPSSHVSPQTNSRPSKSPCFLQESGIVLSANKISQPKTKPQFIDLSKELFESRVNKNRKSNSNSPPVVTNGSNSDKTNRRNSDSNVSTKSNDSPSMNKRKQTKPKPLKISQTTSPTESEYEHTNYEKDVEIPVVEIPSAANTKIKQDSSVQQSSEENPTKGSTEQNKSYNINIPSNDKQSNNFSEYPRTKPEINNNINRRRSTLKESNFPASKGHKPIPPSFCQPLPPPPFPPQIPFHLYPPAPGQFVEGVPFPQTMFPPLPMAVYYPPKHDEMNTFDA</sequence>
<feature type="domain" description="C2H2-type" evidence="9">
    <location>
        <begin position="454"/>
        <end position="481"/>
    </location>
</feature>
<evidence type="ECO:0000256" key="2">
    <source>
        <dbReference type="ARBA" id="ARBA00022723"/>
    </source>
</evidence>
<comment type="subcellular location">
    <subcellularLocation>
        <location evidence="1">Nucleus</location>
    </subcellularLocation>
</comment>
<feature type="region of interest" description="Disordered" evidence="8">
    <location>
        <begin position="1353"/>
        <end position="1491"/>
    </location>
</feature>
<feature type="region of interest" description="Disordered" evidence="8">
    <location>
        <begin position="1"/>
        <end position="30"/>
    </location>
</feature>
<dbReference type="GO" id="GO:0000978">
    <property type="term" value="F:RNA polymerase II cis-regulatory region sequence-specific DNA binding"/>
    <property type="evidence" value="ECO:0007669"/>
    <property type="project" value="TreeGrafter"/>
</dbReference>
<feature type="compositionally biased region" description="Basic and acidic residues" evidence="8">
    <location>
        <begin position="874"/>
        <end position="885"/>
    </location>
</feature>
<keyword evidence="4 7" id="KW-0863">Zinc-finger</keyword>
<feature type="region of interest" description="Disordered" evidence="8">
    <location>
        <begin position="1203"/>
        <end position="1223"/>
    </location>
</feature>
<dbReference type="EnsemblMetazoa" id="CLYHEMT005026.1">
    <property type="protein sequence ID" value="CLYHEMP005026.1"/>
    <property type="gene ID" value="CLYHEMG005026"/>
</dbReference>
<evidence type="ECO:0000313" key="10">
    <source>
        <dbReference type="EnsemblMetazoa" id="CLYHEMP005026.1"/>
    </source>
</evidence>
<dbReference type="PRINTS" id="PR00929">
    <property type="entry name" value="ATHOOK"/>
</dbReference>
<feature type="compositionally biased region" description="Polar residues" evidence="8">
    <location>
        <begin position="849"/>
        <end position="868"/>
    </location>
</feature>
<evidence type="ECO:0000256" key="6">
    <source>
        <dbReference type="ARBA" id="ARBA00023242"/>
    </source>
</evidence>
<dbReference type="InterPro" id="IPR017956">
    <property type="entry name" value="AT_hook_DNA-bd_motif"/>
</dbReference>
<feature type="compositionally biased region" description="Polar residues" evidence="8">
    <location>
        <begin position="958"/>
        <end position="969"/>
    </location>
</feature>
<dbReference type="InterPro" id="IPR057038">
    <property type="entry name" value="FBX41/ZN365_Znf-C2H2"/>
</dbReference>
<feature type="compositionally biased region" description="Polar residues" evidence="8">
    <location>
        <begin position="1437"/>
        <end position="1482"/>
    </location>
</feature>
<dbReference type="SUPFAM" id="SSF57667">
    <property type="entry name" value="beta-beta-alpha zinc fingers"/>
    <property type="match status" value="2"/>
</dbReference>
<dbReference type="GO" id="GO:0008270">
    <property type="term" value="F:zinc ion binding"/>
    <property type="evidence" value="ECO:0007669"/>
    <property type="project" value="UniProtKB-KW"/>
</dbReference>
<evidence type="ECO:0000256" key="5">
    <source>
        <dbReference type="ARBA" id="ARBA00022833"/>
    </source>
</evidence>
<feature type="compositionally biased region" description="Polar residues" evidence="8">
    <location>
        <begin position="1205"/>
        <end position="1223"/>
    </location>
</feature>
<feature type="domain" description="C2H2-type" evidence="9">
    <location>
        <begin position="335"/>
        <end position="362"/>
    </location>
</feature>
<evidence type="ECO:0000313" key="11">
    <source>
        <dbReference type="Proteomes" id="UP000594262"/>
    </source>
</evidence>
<feature type="region of interest" description="Disordered" evidence="8">
    <location>
        <begin position="1259"/>
        <end position="1317"/>
    </location>
</feature>
<feature type="compositionally biased region" description="Polar residues" evidence="8">
    <location>
        <begin position="1259"/>
        <end position="1313"/>
    </location>
</feature>
<evidence type="ECO:0000256" key="1">
    <source>
        <dbReference type="ARBA" id="ARBA00004123"/>
    </source>
</evidence>
<feature type="domain" description="C2H2-type" evidence="9">
    <location>
        <begin position="120"/>
        <end position="147"/>
    </location>
</feature>
<dbReference type="Gene3D" id="3.30.160.60">
    <property type="entry name" value="Classic Zinc Finger"/>
    <property type="match status" value="2"/>
</dbReference>
<dbReference type="Pfam" id="PF23165">
    <property type="entry name" value="zf-C2H2_FBX41"/>
    <property type="match status" value="1"/>
</dbReference>
<dbReference type="SMART" id="SM00384">
    <property type="entry name" value="AT_hook"/>
    <property type="match status" value="3"/>
</dbReference>
<dbReference type="InterPro" id="IPR036236">
    <property type="entry name" value="Znf_C2H2_sf"/>
</dbReference>
<feature type="compositionally biased region" description="Polar residues" evidence="8">
    <location>
        <begin position="1381"/>
        <end position="1394"/>
    </location>
</feature>
<keyword evidence="2" id="KW-0479">Metal-binding</keyword>
<feature type="domain" description="C2H2-type" evidence="9">
    <location>
        <begin position="482"/>
        <end position="510"/>
    </location>
</feature>
<evidence type="ECO:0000256" key="4">
    <source>
        <dbReference type="ARBA" id="ARBA00022771"/>
    </source>
</evidence>
<feature type="domain" description="C2H2-type" evidence="9">
    <location>
        <begin position="259"/>
        <end position="290"/>
    </location>
</feature>
<keyword evidence="3" id="KW-0677">Repeat</keyword>
<dbReference type="Proteomes" id="UP000594262">
    <property type="component" value="Unplaced"/>
</dbReference>
<evidence type="ECO:0000256" key="8">
    <source>
        <dbReference type="SAM" id="MobiDB-lite"/>
    </source>
</evidence>
<protein>
    <recommendedName>
        <fullName evidence="9">C2H2-type domain-containing protein</fullName>
    </recommendedName>
</protein>
<feature type="region of interest" description="Disordered" evidence="8">
    <location>
        <begin position="721"/>
        <end position="1063"/>
    </location>
</feature>
<keyword evidence="6" id="KW-0539">Nucleus</keyword>
<evidence type="ECO:0000256" key="3">
    <source>
        <dbReference type="ARBA" id="ARBA00022737"/>
    </source>
</evidence>
<feature type="compositionally biased region" description="Basic and acidic residues" evidence="8">
    <location>
        <begin position="1417"/>
        <end position="1428"/>
    </location>
</feature>
<dbReference type="OrthoDB" id="7852576at2759"/>
<dbReference type="SMART" id="SM00355">
    <property type="entry name" value="ZnF_C2H2"/>
    <property type="match status" value="10"/>
</dbReference>
<evidence type="ECO:0000259" key="9">
    <source>
        <dbReference type="PROSITE" id="PS50157"/>
    </source>
</evidence>